<evidence type="ECO:0000313" key="2">
    <source>
        <dbReference type="EMBL" id="SMP62486.1"/>
    </source>
</evidence>
<gene>
    <name evidence="2" type="ORF">SAMN06295970_108133</name>
</gene>
<protein>
    <recommendedName>
        <fullName evidence="4">Lipoprotein</fullName>
    </recommendedName>
</protein>
<comment type="caution">
    <text evidence="2">The sequence shown here is derived from an EMBL/GenBank/DDBJ whole genome shotgun (WGS) entry which is preliminary data.</text>
</comment>
<dbReference type="PROSITE" id="PS51257">
    <property type="entry name" value="PROKAR_LIPOPROTEIN"/>
    <property type="match status" value="1"/>
</dbReference>
<accession>A0ABY1QCL7</accession>
<dbReference type="Proteomes" id="UP001158049">
    <property type="component" value="Unassembled WGS sequence"/>
</dbReference>
<feature type="chain" id="PRO_5045974292" description="Lipoprotein" evidence="1">
    <location>
        <begin position="21"/>
        <end position="267"/>
    </location>
</feature>
<keyword evidence="1" id="KW-0732">Signal</keyword>
<reference evidence="2 3" key="1">
    <citation type="submission" date="2017-05" db="EMBL/GenBank/DDBJ databases">
        <authorList>
            <person name="Varghese N."/>
            <person name="Submissions S."/>
        </authorList>
    </citation>
    <scope>NUCLEOTIDE SEQUENCE [LARGE SCALE GENOMIC DNA]</scope>
    <source>
        <strain evidence="2 3">DSM 26001</strain>
    </source>
</reference>
<proteinExistence type="predicted"/>
<evidence type="ECO:0008006" key="4">
    <source>
        <dbReference type="Google" id="ProtNLM"/>
    </source>
</evidence>
<organism evidence="2 3">
    <name type="scientific">Noviherbaspirillum suwonense</name>
    <dbReference type="NCBI Taxonomy" id="1224511"/>
    <lineage>
        <taxon>Bacteria</taxon>
        <taxon>Pseudomonadati</taxon>
        <taxon>Pseudomonadota</taxon>
        <taxon>Betaproteobacteria</taxon>
        <taxon>Burkholderiales</taxon>
        <taxon>Oxalobacteraceae</taxon>
        <taxon>Noviherbaspirillum</taxon>
    </lineage>
</organism>
<evidence type="ECO:0000256" key="1">
    <source>
        <dbReference type="SAM" id="SignalP"/>
    </source>
</evidence>
<evidence type="ECO:0000313" key="3">
    <source>
        <dbReference type="Proteomes" id="UP001158049"/>
    </source>
</evidence>
<dbReference type="RefSeq" id="WP_283442639.1">
    <property type="nucleotide sequence ID" value="NZ_FXUL01000008.1"/>
</dbReference>
<sequence length="267" mass="28680">MPFRSCSSIVILAALCAAVAGCSKTDPTAAATATSAPVAASLPATKADAQVSYEVVTVERPESVADFHKLYKARYDMCAGVREAKKLPPPPAMKEPPADFISKRTTFASDGKAYLVKNEYFQYDVSMTMPAPTCETSEQKVSDTELVRDGKMYYAAIDNAGKRVSEPPGEWAMPRKNKEHVFTEPKVVKGFAVKCMPMLPNSDKLLTELCIADLKPGTLTHVGGEPIILSSRVTIIQKMSGAVLTEPVSVKVGRKIDTAMFDAAAAP</sequence>
<name>A0ABY1QCL7_9BURK</name>
<feature type="signal peptide" evidence="1">
    <location>
        <begin position="1"/>
        <end position="20"/>
    </location>
</feature>
<keyword evidence="3" id="KW-1185">Reference proteome</keyword>
<dbReference type="EMBL" id="FXUL01000008">
    <property type="protein sequence ID" value="SMP62486.1"/>
    <property type="molecule type" value="Genomic_DNA"/>
</dbReference>